<evidence type="ECO:0000313" key="15">
    <source>
        <dbReference type="Proteomes" id="UP001054837"/>
    </source>
</evidence>
<keyword evidence="6" id="KW-0862">Zinc</keyword>
<evidence type="ECO:0000256" key="6">
    <source>
        <dbReference type="ARBA" id="ARBA00022833"/>
    </source>
</evidence>
<dbReference type="InterPro" id="IPR013087">
    <property type="entry name" value="Znf_C2H2_type"/>
</dbReference>
<sequence length="154" mass="17302">MPRLFKCPYCNYSLDWKSNLSRHVREMHGDSSMADELAYLPLRTPRLDLYCQLQQQQPQNQEHHPIALPNQPRFPGRNTTTITVTSESKGFNMNLSTTPESNSDSQGAHAIPTYTLMPGTEVTELNPVSSPVSGDDGAKADERRQGESRQTRAQ</sequence>
<keyword evidence="3" id="KW-0479">Metal-binding</keyword>
<dbReference type="InterPro" id="IPR036236">
    <property type="entry name" value="Znf_C2H2_sf"/>
</dbReference>
<evidence type="ECO:0000256" key="1">
    <source>
        <dbReference type="ARBA" id="ARBA00004123"/>
    </source>
</evidence>
<comment type="caution">
    <text evidence="14">The sequence shown here is derived from an EMBL/GenBank/DDBJ whole genome shotgun (WGS) entry which is preliminary data.</text>
</comment>
<evidence type="ECO:0000313" key="14">
    <source>
        <dbReference type="EMBL" id="GIY38083.1"/>
    </source>
</evidence>
<feature type="compositionally biased region" description="Polar residues" evidence="12">
    <location>
        <begin position="77"/>
        <end position="106"/>
    </location>
</feature>
<keyword evidence="4" id="KW-0677">Repeat</keyword>
<reference evidence="14 15" key="1">
    <citation type="submission" date="2021-06" db="EMBL/GenBank/DDBJ databases">
        <title>Caerostris darwini draft genome.</title>
        <authorList>
            <person name="Kono N."/>
            <person name="Arakawa K."/>
        </authorList>
    </citation>
    <scope>NUCLEOTIDE SEQUENCE [LARGE SCALE GENOMIC DNA]</scope>
</reference>
<keyword evidence="5 11" id="KW-0863">Zinc-finger</keyword>
<dbReference type="SMART" id="SM00355">
    <property type="entry name" value="ZnF_C2H2"/>
    <property type="match status" value="1"/>
</dbReference>
<dbReference type="EMBL" id="BPLQ01008536">
    <property type="protein sequence ID" value="GIY38083.1"/>
    <property type="molecule type" value="Genomic_DNA"/>
</dbReference>
<feature type="region of interest" description="Disordered" evidence="12">
    <location>
        <begin position="55"/>
        <end position="154"/>
    </location>
</feature>
<keyword evidence="8" id="KW-0238">DNA-binding</keyword>
<feature type="domain" description="C2H2-type" evidence="13">
    <location>
        <begin position="5"/>
        <end position="33"/>
    </location>
</feature>
<evidence type="ECO:0000256" key="2">
    <source>
        <dbReference type="ARBA" id="ARBA00006991"/>
    </source>
</evidence>
<dbReference type="Proteomes" id="UP001054837">
    <property type="component" value="Unassembled WGS sequence"/>
</dbReference>
<dbReference type="PROSITE" id="PS50157">
    <property type="entry name" value="ZINC_FINGER_C2H2_2"/>
    <property type="match status" value="1"/>
</dbReference>
<evidence type="ECO:0000256" key="10">
    <source>
        <dbReference type="ARBA" id="ARBA00023242"/>
    </source>
</evidence>
<evidence type="ECO:0000256" key="9">
    <source>
        <dbReference type="ARBA" id="ARBA00023163"/>
    </source>
</evidence>
<evidence type="ECO:0000256" key="5">
    <source>
        <dbReference type="ARBA" id="ARBA00022771"/>
    </source>
</evidence>
<feature type="compositionally biased region" description="Basic and acidic residues" evidence="12">
    <location>
        <begin position="136"/>
        <end position="154"/>
    </location>
</feature>
<dbReference type="GO" id="GO:0003677">
    <property type="term" value="F:DNA binding"/>
    <property type="evidence" value="ECO:0007669"/>
    <property type="project" value="UniProtKB-KW"/>
</dbReference>
<keyword evidence="9" id="KW-0804">Transcription</keyword>
<name>A0AAV4SUR5_9ARAC</name>
<keyword evidence="10" id="KW-0539">Nucleus</keyword>
<dbReference type="AlphaFoldDB" id="A0AAV4SUR5"/>
<dbReference type="Pfam" id="PF13909">
    <property type="entry name" value="zf-H2C2_5"/>
    <property type="match status" value="1"/>
</dbReference>
<comment type="subcellular location">
    <subcellularLocation>
        <location evidence="1">Nucleus</location>
    </subcellularLocation>
</comment>
<evidence type="ECO:0000256" key="11">
    <source>
        <dbReference type="PROSITE-ProRule" id="PRU00042"/>
    </source>
</evidence>
<evidence type="ECO:0000256" key="7">
    <source>
        <dbReference type="ARBA" id="ARBA00023015"/>
    </source>
</evidence>
<gene>
    <name evidence="14" type="ORF">CDAR_399361</name>
</gene>
<comment type="similarity">
    <text evidence="2">Belongs to the krueppel C2H2-type zinc-finger protein family.</text>
</comment>
<dbReference type="FunFam" id="3.30.160.60:FF:000075">
    <property type="entry name" value="Putative zinc finger protein 536"/>
    <property type="match status" value="1"/>
</dbReference>
<dbReference type="GO" id="GO:0008270">
    <property type="term" value="F:zinc ion binding"/>
    <property type="evidence" value="ECO:0007669"/>
    <property type="project" value="UniProtKB-KW"/>
</dbReference>
<dbReference type="Gene3D" id="3.30.160.60">
    <property type="entry name" value="Classic Zinc Finger"/>
    <property type="match status" value="1"/>
</dbReference>
<dbReference type="SUPFAM" id="SSF57667">
    <property type="entry name" value="beta-beta-alpha zinc fingers"/>
    <property type="match status" value="1"/>
</dbReference>
<evidence type="ECO:0000256" key="4">
    <source>
        <dbReference type="ARBA" id="ARBA00022737"/>
    </source>
</evidence>
<evidence type="ECO:0000256" key="12">
    <source>
        <dbReference type="SAM" id="MobiDB-lite"/>
    </source>
</evidence>
<accession>A0AAV4SUR5</accession>
<organism evidence="14 15">
    <name type="scientific">Caerostris darwini</name>
    <dbReference type="NCBI Taxonomy" id="1538125"/>
    <lineage>
        <taxon>Eukaryota</taxon>
        <taxon>Metazoa</taxon>
        <taxon>Ecdysozoa</taxon>
        <taxon>Arthropoda</taxon>
        <taxon>Chelicerata</taxon>
        <taxon>Arachnida</taxon>
        <taxon>Araneae</taxon>
        <taxon>Araneomorphae</taxon>
        <taxon>Entelegynae</taxon>
        <taxon>Araneoidea</taxon>
        <taxon>Araneidae</taxon>
        <taxon>Caerostris</taxon>
    </lineage>
</organism>
<dbReference type="GO" id="GO:0005634">
    <property type="term" value="C:nucleus"/>
    <property type="evidence" value="ECO:0007669"/>
    <property type="project" value="UniProtKB-SubCell"/>
</dbReference>
<evidence type="ECO:0000259" key="13">
    <source>
        <dbReference type="PROSITE" id="PS50157"/>
    </source>
</evidence>
<dbReference type="PROSITE" id="PS00028">
    <property type="entry name" value="ZINC_FINGER_C2H2_1"/>
    <property type="match status" value="1"/>
</dbReference>
<evidence type="ECO:0000256" key="3">
    <source>
        <dbReference type="ARBA" id="ARBA00022723"/>
    </source>
</evidence>
<keyword evidence="15" id="KW-1185">Reference proteome</keyword>
<keyword evidence="7" id="KW-0805">Transcription regulation</keyword>
<proteinExistence type="inferred from homology"/>
<evidence type="ECO:0000256" key="8">
    <source>
        <dbReference type="ARBA" id="ARBA00023125"/>
    </source>
</evidence>
<protein>
    <recommendedName>
        <fullName evidence="13">C2H2-type domain-containing protein</fullName>
    </recommendedName>
</protein>